<name>A0ACC3A7C5_9EURO</name>
<proteinExistence type="predicted"/>
<reference evidence="1" key="1">
    <citation type="submission" date="2022-10" db="EMBL/GenBank/DDBJ databases">
        <title>Culturing micro-colonial fungi from biological soil crusts in the Mojave desert and describing Neophaeococcomyces mojavensis, and introducing the new genera and species Taxawa tesnikishii.</title>
        <authorList>
            <person name="Kurbessoian T."/>
            <person name="Stajich J.E."/>
        </authorList>
    </citation>
    <scope>NUCLEOTIDE SEQUENCE</scope>
    <source>
        <strain evidence="1">JES_112</strain>
    </source>
</reference>
<accession>A0ACC3A7C5</accession>
<evidence type="ECO:0000313" key="2">
    <source>
        <dbReference type="Proteomes" id="UP001172386"/>
    </source>
</evidence>
<protein>
    <submittedName>
        <fullName evidence="1">rRNA-processing protein utp21</fullName>
    </submittedName>
</protein>
<sequence length="1006" mass="109890">MAEFEVPSAKRQKLDEAPARHVRGSRLFAPFRTVGLVSPTSVPFTSVPLGKTTFQITTSVGRSLQTYDLRRGLNVVFLSHPLCPETITSTCAYRDRIFAAWGDESPKRGCGVWVFKRGQYVGQLEGEGVTPQKLQKILVFGNWIVGCGTRAIEVWKNDTYEHYTTIAPSVAKGQSTLSGHVCTLPTFLNKVFVGKTDGSIQIYNVSSGKLVHTIPAPSSAAGCISCLEPGPAISLLAVSYLNGTLNIIDVETEETIMSLQHSESDRPITSISFRTDGLGAGEDGRSNGIMATASLENGDITIWDLTRGGKVTGVLRGAHETTRTVAGSGISGIQFLPGQPVIVSSGLDNALRSWIFDQVPFSPIPRILHARSGHAASITQLKFLPAATDGSEANGKWLLSAGTDRSLWGFSLRRDGQSTELSQGNVRHKAKKVGKLTDTESSVENFKCPPITGIACSLNRDGGMGAISGPVWTNPSASNAEDSAMTGWESVVTSHENDKFARTWFWGRKKAGRWAFETGDHKPVSSVAITACGTFAMVGSIAGSLDMFNLQSGAHRQRFPPRLKAGQAKQLKLGQLSSEQLSKVSKGHTDAVTGIVVDNMNQTMVSTSLDGQIIFWEFVTGFVQDRLRLDGAPIAVRYNTVSGLMSIACDDLCIRVVDIETRRIVRELWGSIGQIYDHCFSHDGRWILTCSMDSIVRVFDLSTGHLIDAFKTNTCTNIAFSSTGEFLATAHAGEIGINIWNNKSLFMHIASRQIDEKRDLIDLTEVAEFQASSQLAMMDEQPQNDSEVDQLESGDSIDQLDASLLTLSLLPHSRWQTLLNLESVRQRNKPIQPPQKPKAAPFFLGSTLTNGPTSTDLTPVEVDTAPTVLEEEKSRISRLSSLQPVRSVLSTHLDTFVISGRSDDLVTYLSNLSPSAADLDIRSLTMQEMPTFVQALTAHLQQRRDFELVNTWMAVFLKLHSEFVGGVEDVRRAVSEFQKVMSREEARLSQSVGWARGVIEFLRSSR</sequence>
<organism evidence="1 2">
    <name type="scientific">Neophaeococcomyces mojaviensis</name>
    <dbReference type="NCBI Taxonomy" id="3383035"/>
    <lineage>
        <taxon>Eukaryota</taxon>
        <taxon>Fungi</taxon>
        <taxon>Dikarya</taxon>
        <taxon>Ascomycota</taxon>
        <taxon>Pezizomycotina</taxon>
        <taxon>Eurotiomycetes</taxon>
        <taxon>Chaetothyriomycetidae</taxon>
        <taxon>Chaetothyriales</taxon>
        <taxon>Chaetothyriales incertae sedis</taxon>
        <taxon>Neophaeococcomyces</taxon>
    </lineage>
</organism>
<keyword evidence="2" id="KW-1185">Reference proteome</keyword>
<comment type="caution">
    <text evidence="1">The sequence shown here is derived from an EMBL/GenBank/DDBJ whole genome shotgun (WGS) entry which is preliminary data.</text>
</comment>
<gene>
    <name evidence="1" type="primary">UTP21</name>
    <name evidence="1" type="ORF">H2198_004887</name>
</gene>
<evidence type="ECO:0000313" key="1">
    <source>
        <dbReference type="EMBL" id="KAJ9656538.1"/>
    </source>
</evidence>
<dbReference type="EMBL" id="JAPDRQ010000076">
    <property type="protein sequence ID" value="KAJ9656538.1"/>
    <property type="molecule type" value="Genomic_DNA"/>
</dbReference>
<dbReference type="Proteomes" id="UP001172386">
    <property type="component" value="Unassembled WGS sequence"/>
</dbReference>